<dbReference type="Gene3D" id="3.40.50.720">
    <property type="entry name" value="NAD(P)-binding Rossmann-like Domain"/>
    <property type="match status" value="1"/>
</dbReference>
<organism evidence="2 3">
    <name type="scientific">Streptosporangium jomthongense</name>
    <dbReference type="NCBI Taxonomy" id="1193683"/>
    <lineage>
        <taxon>Bacteria</taxon>
        <taxon>Bacillati</taxon>
        <taxon>Actinomycetota</taxon>
        <taxon>Actinomycetes</taxon>
        <taxon>Streptosporangiales</taxon>
        <taxon>Streptosporangiaceae</taxon>
        <taxon>Streptosporangium</taxon>
    </lineage>
</organism>
<proteinExistence type="predicted"/>
<evidence type="ECO:0000259" key="1">
    <source>
        <dbReference type="Pfam" id="PF13460"/>
    </source>
</evidence>
<sequence length="213" mass="21976">MKLTVFGATGGTGRHVVEQALAAGHHVTAVVRDPARLTSTGHPRLEPVVADVMDTAAPEAVVAAVTGGDAVISALGPRPGGGGSVCADGARAIIAAMRAAGTRRLVVVTASGHIVDSGDGPVSRLLVKPMLQRLLREGFADFVRTDDAVRASGLDWTIMRPPRLTDGRRKPYRTAVDVNVRGGILISRADLADAILATLAVPETVGHTVSLGY</sequence>
<dbReference type="InterPro" id="IPR016040">
    <property type="entry name" value="NAD(P)-bd_dom"/>
</dbReference>
<protein>
    <submittedName>
        <fullName evidence="2">NAD(P)-dependent oxidoreductase</fullName>
    </submittedName>
</protein>
<dbReference type="InterPro" id="IPR051606">
    <property type="entry name" value="Polyketide_Oxido-like"/>
</dbReference>
<gene>
    <name evidence="2" type="ORF">ACFOYY_03370</name>
</gene>
<dbReference type="Proteomes" id="UP001595698">
    <property type="component" value="Unassembled WGS sequence"/>
</dbReference>
<name>A0ABV8EU84_9ACTN</name>
<evidence type="ECO:0000313" key="2">
    <source>
        <dbReference type="EMBL" id="MFC3979144.1"/>
    </source>
</evidence>
<reference evidence="3" key="1">
    <citation type="journal article" date="2019" name="Int. J. Syst. Evol. Microbiol.">
        <title>The Global Catalogue of Microorganisms (GCM) 10K type strain sequencing project: providing services to taxonomists for standard genome sequencing and annotation.</title>
        <authorList>
            <consortium name="The Broad Institute Genomics Platform"/>
            <consortium name="The Broad Institute Genome Sequencing Center for Infectious Disease"/>
            <person name="Wu L."/>
            <person name="Ma J."/>
        </authorList>
    </citation>
    <scope>NUCLEOTIDE SEQUENCE [LARGE SCALE GENOMIC DNA]</scope>
    <source>
        <strain evidence="3">TBRC 7912</strain>
    </source>
</reference>
<accession>A0ABV8EU84</accession>
<dbReference type="PANTHER" id="PTHR43355">
    <property type="entry name" value="FLAVIN REDUCTASE (NADPH)"/>
    <property type="match status" value="1"/>
</dbReference>
<feature type="domain" description="NAD(P)-binding" evidence="1">
    <location>
        <begin position="7"/>
        <end position="200"/>
    </location>
</feature>
<dbReference type="Pfam" id="PF13460">
    <property type="entry name" value="NAD_binding_10"/>
    <property type="match status" value="1"/>
</dbReference>
<dbReference type="SUPFAM" id="SSF51735">
    <property type="entry name" value="NAD(P)-binding Rossmann-fold domains"/>
    <property type="match status" value="1"/>
</dbReference>
<dbReference type="RefSeq" id="WP_386187738.1">
    <property type="nucleotide sequence ID" value="NZ_JBHSBC010000002.1"/>
</dbReference>
<evidence type="ECO:0000313" key="3">
    <source>
        <dbReference type="Proteomes" id="UP001595698"/>
    </source>
</evidence>
<dbReference type="InterPro" id="IPR036291">
    <property type="entry name" value="NAD(P)-bd_dom_sf"/>
</dbReference>
<dbReference type="EMBL" id="JBHSBC010000002">
    <property type="protein sequence ID" value="MFC3979144.1"/>
    <property type="molecule type" value="Genomic_DNA"/>
</dbReference>
<dbReference type="PANTHER" id="PTHR43355:SF2">
    <property type="entry name" value="FLAVIN REDUCTASE (NADPH)"/>
    <property type="match status" value="1"/>
</dbReference>
<comment type="caution">
    <text evidence="2">The sequence shown here is derived from an EMBL/GenBank/DDBJ whole genome shotgun (WGS) entry which is preliminary data.</text>
</comment>
<keyword evidence="3" id="KW-1185">Reference proteome</keyword>